<reference evidence="4 5" key="3">
    <citation type="journal article" date="2017" name="G3 (Bethesda)">
        <title>Comparative analysis highlights variable genome content of wheat rusts and divergence of the mating loci.</title>
        <authorList>
            <person name="Cuomo C.A."/>
            <person name="Bakkeren G."/>
            <person name="Khalil H.B."/>
            <person name="Panwar V."/>
            <person name="Joly D."/>
            <person name="Linning R."/>
            <person name="Sakthikumar S."/>
            <person name="Song X."/>
            <person name="Adiconis X."/>
            <person name="Fan L."/>
            <person name="Goldberg J.M."/>
            <person name="Levin J.Z."/>
            <person name="Young S."/>
            <person name="Zeng Q."/>
            <person name="Anikster Y."/>
            <person name="Bruce M."/>
            <person name="Wang M."/>
            <person name="Yin C."/>
            <person name="McCallum B."/>
            <person name="Szabo L.J."/>
            <person name="Hulbert S."/>
            <person name="Chen X."/>
            <person name="Fellers J.P."/>
        </authorList>
    </citation>
    <scope>NUCLEOTIDE SEQUENCE</scope>
    <source>
        <strain evidence="4">isolate 1-1 / race 1 (BBBD)</strain>
        <strain evidence="5">Isolate 1-1 / race 1 (BBBD)</strain>
    </source>
</reference>
<dbReference type="OrthoDB" id="2499391at2759"/>
<sequence length="119" mass="12663">MWFLLSVMLLGTLFQLVLAAPLLLAELARFLPCGRSAAVLSATGWTTQIVGNFRKADGARSLMHDKALIASAPTIGEVTALRGDSATQITKCKFPHVSPASLDDKKSPAGEFMDPLGSY</sequence>
<evidence type="ECO:0000256" key="2">
    <source>
        <dbReference type="SAM" id="SignalP"/>
    </source>
</evidence>
<dbReference type="EMBL" id="ADAS02000148">
    <property type="protein sequence ID" value="OAV88926.1"/>
    <property type="molecule type" value="Genomic_DNA"/>
</dbReference>
<dbReference type="Proteomes" id="UP000005240">
    <property type="component" value="Unassembled WGS sequence"/>
</dbReference>
<evidence type="ECO:0000256" key="1">
    <source>
        <dbReference type="SAM" id="MobiDB-lite"/>
    </source>
</evidence>
<feature type="chain" id="PRO_5008109637" evidence="2">
    <location>
        <begin position="20"/>
        <end position="119"/>
    </location>
</feature>
<name>A0A180G8A2_PUCT1</name>
<reference evidence="3" key="1">
    <citation type="submission" date="2009-11" db="EMBL/GenBank/DDBJ databases">
        <authorList>
            <consortium name="The Broad Institute Genome Sequencing Platform"/>
            <person name="Ward D."/>
            <person name="Feldgarden M."/>
            <person name="Earl A."/>
            <person name="Young S.K."/>
            <person name="Zeng Q."/>
            <person name="Koehrsen M."/>
            <person name="Alvarado L."/>
            <person name="Berlin A."/>
            <person name="Bochicchio J."/>
            <person name="Borenstein D."/>
            <person name="Chapman S.B."/>
            <person name="Chen Z."/>
            <person name="Engels R."/>
            <person name="Freedman E."/>
            <person name="Gellesch M."/>
            <person name="Goldberg J."/>
            <person name="Griggs A."/>
            <person name="Gujja S."/>
            <person name="Heilman E."/>
            <person name="Heiman D."/>
            <person name="Hepburn T."/>
            <person name="Howarth C."/>
            <person name="Jen D."/>
            <person name="Larson L."/>
            <person name="Lewis B."/>
            <person name="Mehta T."/>
            <person name="Park D."/>
            <person name="Pearson M."/>
            <person name="Roberts A."/>
            <person name="Saif S."/>
            <person name="Shea T."/>
            <person name="Shenoy N."/>
            <person name="Sisk P."/>
            <person name="Stolte C."/>
            <person name="Sykes S."/>
            <person name="Thomson T."/>
            <person name="Walk T."/>
            <person name="White J."/>
            <person name="Yandava C."/>
            <person name="Izard J."/>
            <person name="Baranova O.V."/>
            <person name="Blanton J.M."/>
            <person name="Tanner A.C."/>
            <person name="Dewhirst F.E."/>
            <person name="Haas B."/>
            <person name="Nusbaum C."/>
            <person name="Birren B."/>
        </authorList>
    </citation>
    <scope>NUCLEOTIDE SEQUENCE [LARGE SCALE GENOMIC DNA]</scope>
    <source>
        <strain evidence="3">1-1 BBBD Race 1</strain>
    </source>
</reference>
<evidence type="ECO:0000313" key="5">
    <source>
        <dbReference type="Proteomes" id="UP000005240"/>
    </source>
</evidence>
<gene>
    <name evidence="3" type="ORF">PTTG_28879</name>
</gene>
<reference evidence="3" key="2">
    <citation type="submission" date="2016-05" db="EMBL/GenBank/DDBJ databases">
        <title>Comparative analysis highlights variable genome content of wheat rusts and divergence of the mating loci.</title>
        <authorList>
            <person name="Cuomo C.A."/>
            <person name="Bakkeren G."/>
            <person name="Szabo L."/>
            <person name="Khalil H."/>
            <person name="Joly D."/>
            <person name="Goldberg J."/>
            <person name="Young S."/>
            <person name="Zeng Q."/>
            <person name="Fellers J."/>
        </authorList>
    </citation>
    <scope>NUCLEOTIDE SEQUENCE [LARGE SCALE GENOMIC DNA]</scope>
    <source>
        <strain evidence="3">1-1 BBBD Race 1</strain>
    </source>
</reference>
<feature type="region of interest" description="Disordered" evidence="1">
    <location>
        <begin position="97"/>
        <end position="119"/>
    </location>
</feature>
<dbReference type="EnsemblFungi" id="PTTG_28879-t43_1">
    <property type="protein sequence ID" value="PTTG_28879-t43_1-p1"/>
    <property type="gene ID" value="PTTG_28879"/>
</dbReference>
<keyword evidence="2" id="KW-0732">Signal</keyword>
<accession>A0A180G8A2</accession>
<dbReference type="VEuPathDB" id="FungiDB:PTTG_28879"/>
<dbReference type="AlphaFoldDB" id="A0A180G8A2"/>
<feature type="signal peptide" evidence="2">
    <location>
        <begin position="1"/>
        <end position="19"/>
    </location>
</feature>
<evidence type="ECO:0000313" key="4">
    <source>
        <dbReference type="EnsemblFungi" id="PTTG_28879-t43_1-p1"/>
    </source>
</evidence>
<organism evidence="3">
    <name type="scientific">Puccinia triticina (isolate 1-1 / race 1 (BBBD))</name>
    <name type="common">Brown leaf rust fungus</name>
    <dbReference type="NCBI Taxonomy" id="630390"/>
    <lineage>
        <taxon>Eukaryota</taxon>
        <taxon>Fungi</taxon>
        <taxon>Dikarya</taxon>
        <taxon>Basidiomycota</taxon>
        <taxon>Pucciniomycotina</taxon>
        <taxon>Pucciniomycetes</taxon>
        <taxon>Pucciniales</taxon>
        <taxon>Pucciniaceae</taxon>
        <taxon>Puccinia</taxon>
    </lineage>
</organism>
<protein>
    <submittedName>
        <fullName evidence="3 4">Uncharacterized protein</fullName>
    </submittedName>
</protein>
<proteinExistence type="predicted"/>
<keyword evidence="5" id="KW-1185">Reference proteome</keyword>
<reference evidence="4" key="4">
    <citation type="submission" date="2025-05" db="UniProtKB">
        <authorList>
            <consortium name="EnsemblFungi"/>
        </authorList>
    </citation>
    <scope>IDENTIFICATION</scope>
    <source>
        <strain evidence="4">isolate 1-1 / race 1 (BBBD)</strain>
    </source>
</reference>
<evidence type="ECO:0000313" key="3">
    <source>
        <dbReference type="EMBL" id="OAV88926.1"/>
    </source>
</evidence>